<comment type="caution">
    <text evidence="1">The sequence shown here is derived from an EMBL/GenBank/DDBJ whole genome shotgun (WGS) entry which is preliminary data.</text>
</comment>
<sequence>MLINLTISLNYSAINPKVIYNMKKILFTFFILTSLNSNSQSLNFRAQGKYYTAKENYESRNYDDAIKAINESKELLGGSNYQLQYLHVMAAYKAGKYKEAQIEMNRYFNILDRKEQPKGFSKTVEELTYDETKELTKLIDPIDSNVANQIKEKKRKEEEESKIAEAVKHFKLINCDNDDCLAGTIWVNGKVKCYCDGKGYVIYLNNRYTCKYCKGTGKRDEKVRANCSSCKGKGEIYKYDGDVYLSDYEIEEILRNHKKEIDYYIKN</sequence>
<reference evidence="1 2" key="1">
    <citation type="submission" date="2019-03" db="EMBL/GenBank/DDBJ databases">
        <title>Genomic Encyclopedia of Type Strains, Phase III (KMG-III): the genomes of soil and plant-associated and newly described type strains.</title>
        <authorList>
            <person name="Whitman W."/>
        </authorList>
    </citation>
    <scope>NUCLEOTIDE SEQUENCE [LARGE SCALE GENOMIC DNA]</scope>
    <source>
        <strain evidence="1 2">CGMCC 1.10957</strain>
    </source>
</reference>
<evidence type="ECO:0000313" key="2">
    <source>
        <dbReference type="Proteomes" id="UP000294930"/>
    </source>
</evidence>
<keyword evidence="2" id="KW-1185">Reference proteome</keyword>
<evidence type="ECO:0000313" key="1">
    <source>
        <dbReference type="EMBL" id="TDY13832.1"/>
    </source>
</evidence>
<accession>A0ABY2G7R3</accession>
<gene>
    <name evidence="1" type="ORF">A8975_0428</name>
</gene>
<organism evidence="1 2">
    <name type="scientific">Meridianimaribacter flavus</name>
    <dbReference type="NCBI Taxonomy" id="571115"/>
    <lineage>
        <taxon>Bacteria</taxon>
        <taxon>Pseudomonadati</taxon>
        <taxon>Bacteroidota</taxon>
        <taxon>Flavobacteriia</taxon>
        <taxon>Flavobacteriales</taxon>
        <taxon>Flavobacteriaceae</taxon>
        <taxon>Meridianimaribacter</taxon>
    </lineage>
</organism>
<dbReference type="Proteomes" id="UP000294930">
    <property type="component" value="Unassembled WGS sequence"/>
</dbReference>
<dbReference type="Gene3D" id="6.20.20.10">
    <property type="match status" value="1"/>
</dbReference>
<dbReference type="EMBL" id="SOQZ01000001">
    <property type="protein sequence ID" value="TDY13832.1"/>
    <property type="molecule type" value="Genomic_DNA"/>
</dbReference>
<protein>
    <recommendedName>
        <fullName evidence="3">Molecular chaperone DnaJ</fullName>
    </recommendedName>
</protein>
<evidence type="ECO:0008006" key="3">
    <source>
        <dbReference type="Google" id="ProtNLM"/>
    </source>
</evidence>
<name>A0ABY2G7R3_9FLAO</name>
<proteinExistence type="predicted"/>